<dbReference type="RefSeq" id="WP_158767375.1">
    <property type="nucleotide sequence ID" value="NZ_CP047045.1"/>
</dbReference>
<gene>
    <name evidence="1" type="ORF">DSM104635_03455</name>
</gene>
<evidence type="ECO:0000313" key="2">
    <source>
        <dbReference type="Proteomes" id="UP000431269"/>
    </source>
</evidence>
<name>A0A6I6MM95_9CAUL</name>
<organism evidence="1 2">
    <name type="scientific">Terricaulis silvestris</name>
    <dbReference type="NCBI Taxonomy" id="2686094"/>
    <lineage>
        <taxon>Bacteria</taxon>
        <taxon>Pseudomonadati</taxon>
        <taxon>Pseudomonadota</taxon>
        <taxon>Alphaproteobacteria</taxon>
        <taxon>Caulobacterales</taxon>
        <taxon>Caulobacteraceae</taxon>
        <taxon>Terricaulis</taxon>
    </lineage>
</organism>
<evidence type="ECO:0000313" key="1">
    <source>
        <dbReference type="EMBL" id="QGZ96595.1"/>
    </source>
</evidence>
<reference evidence="2" key="1">
    <citation type="submission" date="2019-12" db="EMBL/GenBank/DDBJ databases">
        <title>Complete genome of Terracaulis silvestris 0127_4.</title>
        <authorList>
            <person name="Vieira S."/>
            <person name="Riedel T."/>
            <person name="Sproer C."/>
            <person name="Pascual J."/>
            <person name="Boedeker C."/>
            <person name="Overmann J."/>
        </authorList>
    </citation>
    <scope>NUCLEOTIDE SEQUENCE [LARGE SCALE GENOMIC DNA]</scope>
    <source>
        <strain evidence="2">0127_4</strain>
    </source>
</reference>
<dbReference type="EMBL" id="CP047045">
    <property type="protein sequence ID" value="QGZ96595.1"/>
    <property type="molecule type" value="Genomic_DNA"/>
</dbReference>
<keyword evidence="2" id="KW-1185">Reference proteome</keyword>
<proteinExistence type="predicted"/>
<accession>A0A6I6MM95</accession>
<dbReference type="KEGG" id="tsv:DSM104635_03455"/>
<sequence>MALVDANLAQWEGKGWRCPVCRRATRARDGLLSLPNNPLIVAAVQALCAGGPHARASESGWRKDKSGAPYYDFWSGSGGRIKVWTASDDNGAAWSDVASYSALSIDVAITLLSALACDSLRASTCAPRRDAVWLGGSAVMYAKHYKRYGAERLEFAQSVDVEIERLLRLRFDVLSYPGFDPVSRTWKRDGITRFGVSLFDLDEDQPPVANDTCAGAMPLRLGAWADHWLNASGPMWVGSLPDALLKLDHRSSRGADVLAKKLGLLLTLSWGASRNKKHQDFEIRSLLRRLGELRSPGGIDAHYGGRLADRFEEAMLRLSEAGLFQHHLHAVDAQARRAEGRQWFEEWLGAKLTVQRPSFLTRVEQI</sequence>
<dbReference type="AlphaFoldDB" id="A0A6I6MM95"/>
<dbReference type="Proteomes" id="UP000431269">
    <property type="component" value="Chromosome"/>
</dbReference>
<protein>
    <submittedName>
        <fullName evidence="1">Uncharacterized protein</fullName>
    </submittedName>
</protein>